<accession>Q2W139</accession>
<proteinExistence type="predicted"/>
<evidence type="ECO:0000259" key="3">
    <source>
        <dbReference type="PROSITE" id="PS50110"/>
    </source>
</evidence>
<dbReference type="RefSeq" id="WP_011385990.1">
    <property type="nucleotide sequence ID" value="NC_007626.1"/>
</dbReference>
<dbReference type="GO" id="GO:0016791">
    <property type="term" value="F:phosphatase activity"/>
    <property type="evidence" value="ECO:0007669"/>
    <property type="project" value="TreeGrafter"/>
</dbReference>
<dbReference type="SMART" id="SM00331">
    <property type="entry name" value="PP2C_SIG"/>
    <property type="match status" value="1"/>
</dbReference>
<dbReference type="AlphaFoldDB" id="Q2W139"/>
<dbReference type="Gene3D" id="3.40.50.2300">
    <property type="match status" value="1"/>
</dbReference>
<dbReference type="InterPro" id="IPR001789">
    <property type="entry name" value="Sig_transdc_resp-reg_receiver"/>
</dbReference>
<dbReference type="InterPro" id="IPR052016">
    <property type="entry name" value="Bact_Sigma-Reg"/>
</dbReference>
<dbReference type="PANTHER" id="PTHR43156:SF2">
    <property type="entry name" value="STAGE II SPORULATION PROTEIN E"/>
    <property type="match status" value="1"/>
</dbReference>
<dbReference type="InterPro" id="IPR011006">
    <property type="entry name" value="CheY-like_superfamily"/>
</dbReference>
<sequence>MTIVAVMEGACPRLEEQIRLLGWPRVAAPGEGGRNDERAVMVREAFTPQALIDCLSPPWIGGIEAAGSGGHPVGSCFRRHLAEGGLGLSLRSDTAYGADIAVPFADALATRLLAPGTDSFDLGFVVQELVSNALLHGNLEVGGIDCEGGGGLEGFGERIEAALGDPGRAGRRVQISASVVGDRLEVAVEDDGPGFDHVDGHANPRRPHGLALLESMVSDLHTEEGGRRAIATMVIPTRQLRAEPLGLDDVRVLVVDDNLMNRVLMETLLRRMGVGQVETVESGEKGLAAIEREKPDLVLLDVMMPGMDGFEMCRRLRRLHPLTELPVIFVTALDGPADRNACFAVGGSDMVAKPIDANEVAARVGVHLRLGQAMDRLTAYQDRVHEELRAARGAQAALMPTSAELSSIRIRQGLVVDGRIESSSELGGDFWTVLPAGPNQMFLLVADFTGHGPVAAFNVFRLHLLLSRLPRRMPTPSALLEYLNLELKAVLRSGQFAAAFAALIDVEEGVMTYAGAASPPAVLVVDGEVRFLDADGPPLGAFVDAEYEESRIALPRGAALLAYSDALVESQGSDGRMACDQETLREWVLGAQPGHSLADEVLARFREKVPGEPPDDLTLVSIRRP</sequence>
<feature type="modified residue" description="4-aspartylphosphate" evidence="2">
    <location>
        <position position="301"/>
    </location>
</feature>
<dbReference type="SUPFAM" id="SSF52172">
    <property type="entry name" value="CheY-like"/>
    <property type="match status" value="1"/>
</dbReference>
<protein>
    <submittedName>
        <fullName evidence="4">Chemotaxis response regulator protein-glutamate methylesterase</fullName>
    </submittedName>
</protein>
<dbReference type="InterPro" id="IPR001932">
    <property type="entry name" value="PPM-type_phosphatase-like_dom"/>
</dbReference>
<evidence type="ECO:0000256" key="2">
    <source>
        <dbReference type="PROSITE-ProRule" id="PRU00169"/>
    </source>
</evidence>
<dbReference type="HOGENOM" id="CLU_437309_0_0_5"/>
<dbReference type="Pfam" id="PF00072">
    <property type="entry name" value="Response_reg"/>
    <property type="match status" value="1"/>
</dbReference>
<organism evidence="4 5">
    <name type="scientific">Paramagnetospirillum magneticum (strain ATCC 700264 / AMB-1)</name>
    <name type="common">Magnetospirillum magneticum</name>
    <dbReference type="NCBI Taxonomy" id="342108"/>
    <lineage>
        <taxon>Bacteria</taxon>
        <taxon>Pseudomonadati</taxon>
        <taxon>Pseudomonadota</taxon>
        <taxon>Alphaproteobacteria</taxon>
        <taxon>Rhodospirillales</taxon>
        <taxon>Magnetospirillaceae</taxon>
        <taxon>Paramagnetospirillum</taxon>
    </lineage>
</organism>
<dbReference type="InterPro" id="IPR036890">
    <property type="entry name" value="HATPase_C_sf"/>
</dbReference>
<dbReference type="PROSITE" id="PS50110">
    <property type="entry name" value="RESPONSE_REGULATORY"/>
    <property type="match status" value="1"/>
</dbReference>
<dbReference type="EMBL" id="AP007255">
    <property type="protein sequence ID" value="BAE52436.1"/>
    <property type="molecule type" value="Genomic_DNA"/>
</dbReference>
<dbReference type="GO" id="GO:0000160">
    <property type="term" value="P:phosphorelay signal transduction system"/>
    <property type="evidence" value="ECO:0007669"/>
    <property type="project" value="InterPro"/>
</dbReference>
<evidence type="ECO:0000313" key="4">
    <source>
        <dbReference type="EMBL" id="BAE52436.1"/>
    </source>
</evidence>
<dbReference type="CDD" id="cd16936">
    <property type="entry name" value="HATPase_RsbW-like"/>
    <property type="match status" value="1"/>
</dbReference>
<dbReference type="KEGG" id="mag:amb3632"/>
<dbReference type="Pfam" id="PF07228">
    <property type="entry name" value="SpoIIE"/>
    <property type="match status" value="1"/>
</dbReference>
<dbReference type="SUPFAM" id="SSF55874">
    <property type="entry name" value="ATPase domain of HSP90 chaperone/DNA topoisomerase II/histidine kinase"/>
    <property type="match status" value="1"/>
</dbReference>
<keyword evidence="5" id="KW-1185">Reference proteome</keyword>
<dbReference type="Gene3D" id="3.30.565.10">
    <property type="entry name" value="Histidine kinase-like ATPase, C-terminal domain"/>
    <property type="match status" value="1"/>
</dbReference>
<evidence type="ECO:0000256" key="1">
    <source>
        <dbReference type="ARBA" id="ARBA00022801"/>
    </source>
</evidence>
<dbReference type="STRING" id="342108.amb3632"/>
<reference evidence="4 5" key="1">
    <citation type="journal article" date="2005" name="DNA Res.">
        <title>Complete genome sequence of the facultative anaerobic magnetotactic bacterium Magnetospirillum sp. strain AMB-1.</title>
        <authorList>
            <person name="Matsunaga T."/>
            <person name="Okamura Y."/>
            <person name="Fukuda Y."/>
            <person name="Wahyudi A.T."/>
            <person name="Murase Y."/>
            <person name="Takeyama H."/>
        </authorList>
    </citation>
    <scope>NUCLEOTIDE SEQUENCE [LARGE SCALE GENOMIC DNA]</scope>
    <source>
        <strain evidence="5">ATCC 700264 / AMB-1</strain>
    </source>
</reference>
<evidence type="ECO:0000313" key="5">
    <source>
        <dbReference type="Proteomes" id="UP000007058"/>
    </source>
</evidence>
<dbReference type="OrthoDB" id="9811749at2"/>
<dbReference type="InterPro" id="IPR036457">
    <property type="entry name" value="PPM-type-like_dom_sf"/>
</dbReference>
<keyword evidence="2" id="KW-0597">Phosphoprotein</keyword>
<dbReference type="Proteomes" id="UP000007058">
    <property type="component" value="Chromosome"/>
</dbReference>
<dbReference type="PANTHER" id="PTHR43156">
    <property type="entry name" value="STAGE II SPORULATION PROTEIN E-RELATED"/>
    <property type="match status" value="1"/>
</dbReference>
<gene>
    <name evidence="4" type="ordered locus">amb3632</name>
</gene>
<dbReference type="Gene3D" id="3.60.40.10">
    <property type="entry name" value="PPM-type phosphatase domain"/>
    <property type="match status" value="1"/>
</dbReference>
<keyword evidence="1" id="KW-0378">Hydrolase</keyword>
<dbReference type="SMART" id="SM00448">
    <property type="entry name" value="REC"/>
    <property type="match status" value="1"/>
</dbReference>
<name>Q2W139_PARM1</name>
<feature type="domain" description="Response regulatory" evidence="3">
    <location>
        <begin position="251"/>
        <end position="368"/>
    </location>
</feature>